<name>A0A0S3F2H6_9SPHN</name>
<reference evidence="2 3" key="1">
    <citation type="submission" date="2015-11" db="EMBL/GenBank/DDBJ databases">
        <title>A Two-component Flavoprotein Monooxygenase System MeaXY Responsible for para-Hydroxylation of 2-Methyl-6-ethylaniline and 2,6-Diethylaniline in Sphingobium baderi DE-13.</title>
        <authorList>
            <person name="Cheng M."/>
            <person name="Meng Q."/>
            <person name="Yang Y."/>
            <person name="Chu C."/>
            <person name="Yan X."/>
            <person name="He J."/>
            <person name="Li S."/>
        </authorList>
    </citation>
    <scope>NUCLEOTIDE SEQUENCE [LARGE SCALE GENOMIC DNA]</scope>
    <source>
        <strain evidence="2 3">DE-13</strain>
    </source>
</reference>
<evidence type="ECO:0000313" key="2">
    <source>
        <dbReference type="EMBL" id="ALR21868.1"/>
    </source>
</evidence>
<feature type="signal peptide" evidence="1">
    <location>
        <begin position="1"/>
        <end position="25"/>
    </location>
</feature>
<dbReference type="RefSeq" id="WP_062067168.1">
    <property type="nucleotide sequence ID" value="NZ_CP013264.1"/>
</dbReference>
<dbReference type="AlphaFoldDB" id="A0A0S3F2H6"/>
<dbReference type="NCBIfam" id="TIGR04433">
    <property type="entry name" value="UrcA_uranyl"/>
    <property type="match status" value="1"/>
</dbReference>
<dbReference type="EMBL" id="CP013264">
    <property type="protein sequence ID" value="ALR21868.1"/>
    <property type="molecule type" value="Genomic_DNA"/>
</dbReference>
<evidence type="ECO:0000256" key="1">
    <source>
        <dbReference type="SAM" id="SignalP"/>
    </source>
</evidence>
<gene>
    <name evidence="2" type="ORF">ATN00_17800</name>
</gene>
<dbReference type="OrthoDB" id="7474986at2"/>
<dbReference type="Proteomes" id="UP000056968">
    <property type="component" value="Chromosome"/>
</dbReference>
<proteinExistence type="predicted"/>
<evidence type="ECO:0000313" key="3">
    <source>
        <dbReference type="Proteomes" id="UP000056968"/>
    </source>
</evidence>
<accession>A0A0S3F2H6</accession>
<dbReference type="InterPro" id="IPR030972">
    <property type="entry name" value="UrcA_uranyl"/>
</dbReference>
<keyword evidence="1" id="KW-0732">Signal</keyword>
<organism evidence="2 3">
    <name type="scientific">Sphingobium baderi</name>
    <dbReference type="NCBI Taxonomy" id="1332080"/>
    <lineage>
        <taxon>Bacteria</taxon>
        <taxon>Pseudomonadati</taxon>
        <taxon>Pseudomonadota</taxon>
        <taxon>Alphaproteobacteria</taxon>
        <taxon>Sphingomonadales</taxon>
        <taxon>Sphingomonadaceae</taxon>
        <taxon>Sphingobium</taxon>
    </lineage>
</organism>
<sequence>MFAPLKTLSIAAFAAASLIAGSASAETFMSNGRTFEVRFGDLDLSQAADQRELQSRIGRAAGRVCGSRDLAEATRCRSAAIAHVKAPVAAAIARAETKARYAEAGKAPHSAFAN</sequence>
<keyword evidence="3" id="KW-1185">Reference proteome</keyword>
<feature type="chain" id="PRO_5006611876" evidence="1">
    <location>
        <begin position="26"/>
        <end position="114"/>
    </location>
</feature>
<protein>
    <submittedName>
        <fullName evidence="2">UrcA family protein</fullName>
    </submittedName>
</protein>
<dbReference type="KEGG" id="sbd:ATN00_17800"/>